<accession>E9RJD3</accession>
<geneLocation type="plasmid" evidence="1">
    <name>pLS32</name>
</geneLocation>
<evidence type="ECO:0000313" key="1">
    <source>
        <dbReference type="EMBL" id="BAJ77028.1"/>
    </source>
</evidence>
<gene>
    <name evidence="1" type="primary">yorG</name>
</gene>
<name>E9RJD3_BACNA</name>
<keyword evidence="1" id="KW-0614">Plasmid</keyword>
<dbReference type="InterPro" id="IPR027417">
    <property type="entry name" value="P-loop_NTPase"/>
</dbReference>
<organism evidence="1">
    <name type="scientific">Bacillus subtilis subsp. natto</name>
    <dbReference type="NCBI Taxonomy" id="86029"/>
    <lineage>
        <taxon>Bacteria</taxon>
        <taxon>Bacillati</taxon>
        <taxon>Bacillota</taxon>
        <taxon>Bacilli</taxon>
        <taxon>Bacillales</taxon>
        <taxon>Bacillaceae</taxon>
        <taxon>Bacillus</taxon>
    </lineage>
</organism>
<dbReference type="Pfam" id="PF13479">
    <property type="entry name" value="AAA_24"/>
    <property type="match status" value="1"/>
</dbReference>
<dbReference type="AlphaFoldDB" id="E9RJD3"/>
<dbReference type="EMBL" id="AB615353">
    <property type="protein sequence ID" value="BAJ77028.1"/>
    <property type="molecule type" value="Genomic_DNA"/>
</dbReference>
<proteinExistence type="predicted"/>
<reference evidence="1" key="1">
    <citation type="journal article" date="1997" name="Proc. Natl. Acad. Sci. U.S.A.">
        <title>Experimental surgery to create subgenomes of Bacillus subtilis 168.</title>
        <authorList>
            <person name="Itaya M."/>
            <person name="Tanaka T."/>
        </authorList>
    </citation>
    <scope>NUCLEOTIDE SEQUENCE</scope>
    <source>
        <strain evidence="1">IAM 11631</strain>
        <plasmid evidence="1">pLS32</plasmid>
    </source>
</reference>
<protein>
    <submittedName>
        <fullName evidence="1">ATP/GTP binding protein</fullName>
    </submittedName>
</protein>
<reference evidence="1" key="2">
    <citation type="submission" date="2011-02" db="EMBL/GenBank/DDBJ databases">
        <title>Genetic factors for stable replication of pLS32 in Bacillus subtilis.</title>
        <authorList>
            <person name="Itaya M."/>
        </authorList>
    </citation>
    <scope>NUCLEOTIDE SEQUENCE</scope>
    <source>
        <strain evidence="1">IAM 11631</strain>
        <plasmid evidence="1">pLS32</plasmid>
    </source>
</reference>
<dbReference type="SUPFAM" id="SSF52540">
    <property type="entry name" value="P-loop containing nucleoside triphosphate hydrolases"/>
    <property type="match status" value="1"/>
</dbReference>
<sequence>MAINLLNLEPIKASTDLASYTSFIYGVPKIGKTSFVHKLYGDRVLFIATEKRHKVLVGANVQYVSNWIEYLQVLAQLQNKKIKERYDVICIDTVENLYAMLETYILSKYDKTEFGQVEWGKDWVDLKNDWKKNLQQIERLGYTPVFIAHATQVTTKIPVSGVLQEQVNDTMTLVTDKKTKEQYYQFEKYVPDLKDKVMAPINKMVDNILFMTVTTDEHMNEHRVIHLRETLQWQAGSTFEGIAPVIPLDAEAYKKAVTDAINLIDPSQLKEEKESVGLQEEQLDYDALMQEARELGVQFHKANRMDEVNRIVDEVFGAGNKLTDASKEQVQPLFVAIQKMKEIL</sequence>
<dbReference type="RefSeq" id="WP_013603308.1">
    <property type="nucleotide sequence ID" value="NC_015149.1"/>
</dbReference>